<evidence type="ECO:0000313" key="2">
    <source>
        <dbReference type="EMBL" id="VTJ74202.1"/>
    </source>
</evidence>
<keyword evidence="3" id="KW-1185">Reference proteome</keyword>
<feature type="compositionally biased region" description="Basic residues" evidence="1">
    <location>
        <begin position="54"/>
        <end position="66"/>
    </location>
</feature>
<protein>
    <submittedName>
        <fullName evidence="2">Uncharacterized protein</fullName>
    </submittedName>
</protein>
<gene>
    <name evidence="2" type="ORF">MONAX_5E038753</name>
</gene>
<accession>A0A5E4C020</accession>
<organism evidence="2 3">
    <name type="scientific">Marmota monax</name>
    <name type="common">Woodchuck</name>
    <dbReference type="NCBI Taxonomy" id="9995"/>
    <lineage>
        <taxon>Eukaryota</taxon>
        <taxon>Metazoa</taxon>
        <taxon>Chordata</taxon>
        <taxon>Craniata</taxon>
        <taxon>Vertebrata</taxon>
        <taxon>Euteleostomi</taxon>
        <taxon>Mammalia</taxon>
        <taxon>Eutheria</taxon>
        <taxon>Euarchontoglires</taxon>
        <taxon>Glires</taxon>
        <taxon>Rodentia</taxon>
        <taxon>Sciuromorpha</taxon>
        <taxon>Sciuridae</taxon>
        <taxon>Xerinae</taxon>
        <taxon>Marmotini</taxon>
        <taxon>Marmota</taxon>
    </lineage>
</organism>
<dbReference type="EMBL" id="CABDUW010000722">
    <property type="protein sequence ID" value="VTJ74202.1"/>
    <property type="molecule type" value="Genomic_DNA"/>
</dbReference>
<feature type="non-terminal residue" evidence="2">
    <location>
        <position position="1"/>
    </location>
</feature>
<evidence type="ECO:0000256" key="1">
    <source>
        <dbReference type="SAM" id="MobiDB-lite"/>
    </source>
</evidence>
<feature type="compositionally biased region" description="Basic residues" evidence="1">
    <location>
        <begin position="135"/>
        <end position="154"/>
    </location>
</feature>
<feature type="compositionally biased region" description="Polar residues" evidence="1">
    <location>
        <begin position="25"/>
        <end position="35"/>
    </location>
</feature>
<feature type="compositionally biased region" description="Acidic residues" evidence="1">
    <location>
        <begin position="1"/>
        <end position="13"/>
    </location>
</feature>
<comment type="caution">
    <text evidence="2">The sequence shown here is derived from an EMBL/GenBank/DDBJ whole genome shotgun (WGS) entry which is preliminary data.</text>
</comment>
<reference evidence="2" key="1">
    <citation type="submission" date="2019-04" db="EMBL/GenBank/DDBJ databases">
        <authorList>
            <person name="Alioto T."/>
            <person name="Alioto T."/>
        </authorList>
    </citation>
    <scope>NUCLEOTIDE SEQUENCE [LARGE SCALE GENOMIC DNA]</scope>
</reference>
<proteinExistence type="predicted"/>
<dbReference type="Proteomes" id="UP000335636">
    <property type="component" value="Unassembled WGS sequence"/>
</dbReference>
<feature type="region of interest" description="Disordered" evidence="1">
    <location>
        <begin position="1"/>
        <end position="154"/>
    </location>
</feature>
<name>A0A5E4C020_MARMO</name>
<dbReference type="AlphaFoldDB" id="A0A5E4C020"/>
<sequence>PKEGSEGGDPEEGAEGREAALSFGPTPSSLENRTGSGRGNLSLCHPPNDARGPRLTRTRRCRRLPRKTPAAKGDALTPEPLHPSRGPLSSLVQIHPRDSVRSRLPPHRPPKRGGGAVLTVGAGVAPLGGGWGALGRHRGERCRRRRRRSPRSHS</sequence>
<evidence type="ECO:0000313" key="3">
    <source>
        <dbReference type="Proteomes" id="UP000335636"/>
    </source>
</evidence>